<evidence type="ECO:0000256" key="1">
    <source>
        <dbReference type="SAM" id="MobiDB-lite"/>
    </source>
</evidence>
<protein>
    <submittedName>
        <fullName evidence="3">EF-hand domain-containing protein</fullName>
    </submittedName>
</protein>
<feature type="region of interest" description="Disordered" evidence="1">
    <location>
        <begin position="1"/>
        <end position="23"/>
    </location>
</feature>
<comment type="caution">
    <text evidence="3">The sequence shown here is derived from an EMBL/GenBank/DDBJ whole genome shotgun (WGS) entry which is preliminary data.</text>
</comment>
<gene>
    <name evidence="3" type="ORF">FJQ55_10350</name>
</gene>
<dbReference type="GO" id="GO:0005509">
    <property type="term" value="F:calcium ion binding"/>
    <property type="evidence" value="ECO:0007669"/>
    <property type="project" value="InterPro"/>
</dbReference>
<dbReference type="InterPro" id="IPR011992">
    <property type="entry name" value="EF-hand-dom_pair"/>
</dbReference>
<name>A0A504V1A1_9HYPH</name>
<dbReference type="PROSITE" id="PS00018">
    <property type="entry name" value="EF_HAND_1"/>
    <property type="match status" value="1"/>
</dbReference>
<evidence type="ECO:0000259" key="2">
    <source>
        <dbReference type="PROSITE" id="PS50222"/>
    </source>
</evidence>
<evidence type="ECO:0000313" key="4">
    <source>
        <dbReference type="Proteomes" id="UP000316429"/>
    </source>
</evidence>
<organism evidence="3 4">
    <name type="scientific">Rhizobium glycinendophyticum</name>
    <dbReference type="NCBI Taxonomy" id="2589807"/>
    <lineage>
        <taxon>Bacteria</taxon>
        <taxon>Pseudomonadati</taxon>
        <taxon>Pseudomonadota</taxon>
        <taxon>Alphaproteobacteria</taxon>
        <taxon>Hyphomicrobiales</taxon>
        <taxon>Rhizobiaceae</taxon>
        <taxon>Rhizobium/Agrobacterium group</taxon>
        <taxon>Rhizobium</taxon>
    </lineage>
</organism>
<keyword evidence="4" id="KW-1185">Reference proteome</keyword>
<dbReference type="AlphaFoldDB" id="A0A504V1A1"/>
<dbReference type="Proteomes" id="UP000316429">
    <property type="component" value="Unassembled WGS sequence"/>
</dbReference>
<proteinExistence type="predicted"/>
<dbReference type="EMBL" id="VFYP01000001">
    <property type="protein sequence ID" value="TPP11192.1"/>
    <property type="molecule type" value="Genomic_DNA"/>
</dbReference>
<dbReference type="Gene3D" id="1.10.238.10">
    <property type="entry name" value="EF-hand"/>
    <property type="match status" value="1"/>
</dbReference>
<reference evidence="3 4" key="1">
    <citation type="submission" date="2019-06" db="EMBL/GenBank/DDBJ databases">
        <title>Rhizobium sp. CL12 isolated from roots of soybean.</title>
        <authorList>
            <person name="Wang C."/>
        </authorList>
    </citation>
    <scope>NUCLEOTIDE SEQUENCE [LARGE SCALE GENOMIC DNA]</scope>
    <source>
        <strain evidence="3 4">CL12</strain>
    </source>
</reference>
<feature type="domain" description="EF-hand" evidence="2">
    <location>
        <begin position="43"/>
        <end position="78"/>
    </location>
</feature>
<evidence type="ECO:0000313" key="3">
    <source>
        <dbReference type="EMBL" id="TPP11192.1"/>
    </source>
</evidence>
<sequence>MPFWLRPTRADSETQTPSDQEENFMKTRNLIPAVLSLSLFMPLAAEAQQEAFMAADKNGDTQLDSSEFKTFIDALAAAGKPMAVKIKGAGRYGMAFGRIDKDKDGILTPTELSALK</sequence>
<accession>A0A504V1A1</accession>
<dbReference type="PROSITE" id="PS50222">
    <property type="entry name" value="EF_HAND_2"/>
    <property type="match status" value="1"/>
</dbReference>
<dbReference type="InterPro" id="IPR002048">
    <property type="entry name" value="EF_hand_dom"/>
</dbReference>
<dbReference type="Pfam" id="PF13202">
    <property type="entry name" value="EF-hand_5"/>
    <property type="match status" value="2"/>
</dbReference>
<dbReference type="SUPFAM" id="SSF47473">
    <property type="entry name" value="EF-hand"/>
    <property type="match status" value="1"/>
</dbReference>
<dbReference type="InterPro" id="IPR018247">
    <property type="entry name" value="EF_Hand_1_Ca_BS"/>
</dbReference>